<keyword evidence="3" id="KW-1185">Reference proteome</keyword>
<gene>
    <name evidence="2" type="ORF">BO72DRAFT_450386</name>
</gene>
<name>A0A8G1RNN3_9EURO</name>
<evidence type="ECO:0000313" key="2">
    <source>
        <dbReference type="EMBL" id="RAK74726.1"/>
    </source>
</evidence>
<dbReference type="AlphaFoldDB" id="A0A8G1RNN3"/>
<proteinExistence type="predicted"/>
<dbReference type="RefSeq" id="XP_040798736.1">
    <property type="nucleotide sequence ID" value="XM_040945245.1"/>
</dbReference>
<protein>
    <submittedName>
        <fullName evidence="2">Uncharacterized protein</fullName>
    </submittedName>
</protein>
<dbReference type="GeneID" id="63862578"/>
<dbReference type="EMBL" id="KZ824665">
    <property type="protein sequence ID" value="RAK74726.1"/>
    <property type="molecule type" value="Genomic_DNA"/>
</dbReference>
<feature type="region of interest" description="Disordered" evidence="1">
    <location>
        <begin position="84"/>
        <end position="107"/>
    </location>
</feature>
<evidence type="ECO:0000256" key="1">
    <source>
        <dbReference type="SAM" id="MobiDB-lite"/>
    </source>
</evidence>
<organism evidence="2 3">
    <name type="scientific">Aspergillus fijiensis CBS 313.89</name>
    <dbReference type="NCBI Taxonomy" id="1448319"/>
    <lineage>
        <taxon>Eukaryota</taxon>
        <taxon>Fungi</taxon>
        <taxon>Dikarya</taxon>
        <taxon>Ascomycota</taxon>
        <taxon>Pezizomycotina</taxon>
        <taxon>Eurotiomycetes</taxon>
        <taxon>Eurotiomycetidae</taxon>
        <taxon>Eurotiales</taxon>
        <taxon>Aspergillaceae</taxon>
        <taxon>Aspergillus</taxon>
    </lineage>
</organism>
<dbReference type="VEuPathDB" id="FungiDB:BO72DRAFT_450386"/>
<sequence>MYPSLAIGTTLLPAPTLQAVQRFWSLIVSLSVFQVSCIHTLYNTYAPKASSNLNGSGANSGMASFENVSWVYIGWREKRVNAHARRHSRADQACEPRPGADDRAFSE</sequence>
<feature type="compositionally biased region" description="Basic and acidic residues" evidence="1">
    <location>
        <begin position="89"/>
        <end position="107"/>
    </location>
</feature>
<accession>A0A8G1RNN3</accession>
<reference evidence="2 3" key="1">
    <citation type="submission" date="2018-02" db="EMBL/GenBank/DDBJ databases">
        <title>The genomes of Aspergillus section Nigri reveals drivers in fungal speciation.</title>
        <authorList>
            <consortium name="DOE Joint Genome Institute"/>
            <person name="Vesth T.C."/>
            <person name="Nybo J."/>
            <person name="Theobald S."/>
            <person name="Brandl J."/>
            <person name="Frisvad J.C."/>
            <person name="Nielsen K.F."/>
            <person name="Lyhne E.K."/>
            <person name="Kogle M.E."/>
            <person name="Kuo A."/>
            <person name="Riley R."/>
            <person name="Clum A."/>
            <person name="Nolan M."/>
            <person name="Lipzen A."/>
            <person name="Salamov A."/>
            <person name="Henrissat B."/>
            <person name="Wiebenga A."/>
            <person name="De vries R.P."/>
            <person name="Grigoriev I.V."/>
            <person name="Mortensen U.H."/>
            <person name="Andersen M.R."/>
            <person name="Baker S.E."/>
        </authorList>
    </citation>
    <scope>NUCLEOTIDE SEQUENCE [LARGE SCALE GENOMIC DNA]</scope>
    <source>
        <strain evidence="2 3">CBS 313.89</strain>
    </source>
</reference>
<dbReference type="Proteomes" id="UP000249789">
    <property type="component" value="Unassembled WGS sequence"/>
</dbReference>
<evidence type="ECO:0000313" key="3">
    <source>
        <dbReference type="Proteomes" id="UP000249789"/>
    </source>
</evidence>